<reference evidence="8" key="1">
    <citation type="submission" date="2020-10" db="EMBL/GenBank/DDBJ databases">
        <authorList>
            <person name="Gilroy R."/>
        </authorList>
    </citation>
    <scope>NUCLEOTIDE SEQUENCE</scope>
    <source>
        <strain evidence="8">CHK191-8634</strain>
    </source>
</reference>
<dbReference type="GO" id="GO:0042910">
    <property type="term" value="F:xenobiotic transmembrane transporter activity"/>
    <property type="evidence" value="ECO:0007669"/>
    <property type="project" value="InterPro"/>
</dbReference>
<dbReference type="Proteomes" id="UP000824073">
    <property type="component" value="Unassembled WGS sequence"/>
</dbReference>
<dbReference type="InterPro" id="IPR002528">
    <property type="entry name" value="MATE_fam"/>
</dbReference>
<evidence type="ECO:0000256" key="4">
    <source>
        <dbReference type="ARBA" id="ARBA00022692"/>
    </source>
</evidence>
<feature type="transmembrane region" description="Helical" evidence="7">
    <location>
        <begin position="130"/>
        <end position="151"/>
    </location>
</feature>
<feature type="transmembrane region" description="Helical" evidence="7">
    <location>
        <begin position="256"/>
        <end position="276"/>
    </location>
</feature>
<dbReference type="AlphaFoldDB" id="A0A9D1LK01"/>
<feature type="transmembrane region" description="Helical" evidence="7">
    <location>
        <begin position="163"/>
        <end position="183"/>
    </location>
</feature>
<dbReference type="PIRSF" id="PIRSF006603">
    <property type="entry name" value="DinF"/>
    <property type="match status" value="1"/>
</dbReference>
<evidence type="ECO:0000313" key="8">
    <source>
        <dbReference type="EMBL" id="HIU43498.1"/>
    </source>
</evidence>
<organism evidence="8 9">
    <name type="scientific">Candidatus Ventrousia excrementavium</name>
    <dbReference type="NCBI Taxonomy" id="2840961"/>
    <lineage>
        <taxon>Bacteria</taxon>
        <taxon>Bacillati</taxon>
        <taxon>Bacillota</taxon>
        <taxon>Clostridia</taxon>
        <taxon>Eubacteriales</taxon>
        <taxon>Clostridiaceae</taxon>
        <taxon>Clostridiaceae incertae sedis</taxon>
        <taxon>Candidatus Ventrousia</taxon>
    </lineage>
</organism>
<dbReference type="CDD" id="cd13134">
    <property type="entry name" value="MATE_like_8"/>
    <property type="match status" value="1"/>
</dbReference>
<evidence type="ECO:0000256" key="5">
    <source>
        <dbReference type="ARBA" id="ARBA00022989"/>
    </source>
</evidence>
<comment type="caution">
    <text evidence="8">The sequence shown here is derived from an EMBL/GenBank/DDBJ whole genome shotgun (WGS) entry which is preliminary data.</text>
</comment>
<keyword evidence="2" id="KW-0813">Transport</keyword>
<evidence type="ECO:0000313" key="9">
    <source>
        <dbReference type="Proteomes" id="UP000824073"/>
    </source>
</evidence>
<dbReference type="InterPro" id="IPR048279">
    <property type="entry name" value="MdtK-like"/>
</dbReference>
<name>A0A9D1LK01_9CLOT</name>
<gene>
    <name evidence="8" type="ORF">IAB67_04290</name>
</gene>
<keyword evidence="6 7" id="KW-0472">Membrane</keyword>
<protein>
    <submittedName>
        <fullName evidence="8">MATE family efflux transporter</fullName>
    </submittedName>
</protein>
<evidence type="ECO:0000256" key="1">
    <source>
        <dbReference type="ARBA" id="ARBA00004651"/>
    </source>
</evidence>
<dbReference type="EMBL" id="DVMR01000035">
    <property type="protein sequence ID" value="HIU43498.1"/>
    <property type="molecule type" value="Genomic_DNA"/>
</dbReference>
<dbReference type="NCBIfam" id="TIGR00797">
    <property type="entry name" value="matE"/>
    <property type="match status" value="1"/>
</dbReference>
<proteinExistence type="predicted"/>
<sequence length="448" mass="49001">MDNAFSPDRRTLLRLTWPIFIELVLQMLMGNVDQMMISRYSDTAVAAVGNANQILNFLILTFNVLCTASIILITQYQGAGDKKRAEQVYSVAFFTNLLISAAISLIIFLFNKPIFRLMQVPADVLPESSVYIIITGGFIFLQAMSLTFSAFLRSNAFMVQSMIASIAINLVNIAGNALLIHGIGPIPPLGVAGVAISTTVSRAIGVLVLYRMFRKYVGGHISLRALRPFPKDLLKKLLGIGLPSAGENFAYSLSQITILSFINLFGTAVITTKVYASMLAMVSYIFASAITQATQVIIGHLLGARRVDETHRQVMSTLRASMLISFIASLTLCIFARPLFSLFTDNAEVLALGQKIMFIELFLEQGRAVNICFVRCLQTAGDIRFPVTIGILSTWIVAVGLGWVLGVGLQLGIVGIWCAMAADECLRAVLFILRWRAGGWRQKNLVAA</sequence>
<feature type="transmembrane region" description="Helical" evidence="7">
    <location>
        <begin position="323"/>
        <end position="344"/>
    </location>
</feature>
<dbReference type="Pfam" id="PF01554">
    <property type="entry name" value="MatE"/>
    <property type="match status" value="2"/>
</dbReference>
<dbReference type="PANTHER" id="PTHR42925">
    <property type="entry name" value="MULTIDRUG AND TOXIN EFFLUX PROTEIN MATE FAMILY"/>
    <property type="match status" value="1"/>
</dbReference>
<dbReference type="InterPro" id="IPR047135">
    <property type="entry name" value="YsiQ"/>
</dbReference>
<evidence type="ECO:0000256" key="3">
    <source>
        <dbReference type="ARBA" id="ARBA00022475"/>
    </source>
</evidence>
<feature type="transmembrane region" description="Helical" evidence="7">
    <location>
        <begin position="54"/>
        <end position="76"/>
    </location>
</feature>
<evidence type="ECO:0000256" key="6">
    <source>
        <dbReference type="ARBA" id="ARBA00023136"/>
    </source>
</evidence>
<feature type="transmembrane region" description="Helical" evidence="7">
    <location>
        <begin position="189"/>
        <end position="210"/>
    </location>
</feature>
<dbReference type="PANTHER" id="PTHR42925:SF1">
    <property type="entry name" value="VIRULENCE FACTOR MVIN"/>
    <property type="match status" value="1"/>
</dbReference>
<evidence type="ECO:0000256" key="7">
    <source>
        <dbReference type="SAM" id="Phobius"/>
    </source>
</evidence>
<keyword evidence="5 7" id="KW-1133">Transmembrane helix</keyword>
<feature type="transmembrane region" description="Helical" evidence="7">
    <location>
        <begin position="282"/>
        <end position="302"/>
    </location>
</feature>
<comment type="subcellular location">
    <subcellularLocation>
        <location evidence="1">Cell membrane</location>
        <topology evidence="1">Multi-pass membrane protein</topology>
    </subcellularLocation>
</comment>
<keyword evidence="3" id="KW-1003">Cell membrane</keyword>
<feature type="transmembrane region" description="Helical" evidence="7">
    <location>
        <begin position="12"/>
        <end position="29"/>
    </location>
</feature>
<reference evidence="8" key="2">
    <citation type="journal article" date="2021" name="PeerJ">
        <title>Extensive microbial diversity within the chicken gut microbiome revealed by metagenomics and culture.</title>
        <authorList>
            <person name="Gilroy R."/>
            <person name="Ravi A."/>
            <person name="Getino M."/>
            <person name="Pursley I."/>
            <person name="Horton D.L."/>
            <person name="Alikhan N.F."/>
            <person name="Baker D."/>
            <person name="Gharbi K."/>
            <person name="Hall N."/>
            <person name="Watson M."/>
            <person name="Adriaenssens E.M."/>
            <person name="Foster-Nyarko E."/>
            <person name="Jarju S."/>
            <person name="Secka A."/>
            <person name="Antonio M."/>
            <person name="Oren A."/>
            <person name="Chaudhuri R.R."/>
            <person name="La Ragione R."/>
            <person name="Hildebrand F."/>
            <person name="Pallen M.J."/>
        </authorList>
    </citation>
    <scope>NUCLEOTIDE SEQUENCE</scope>
    <source>
        <strain evidence="8">CHK191-8634</strain>
    </source>
</reference>
<dbReference type="GO" id="GO:0015297">
    <property type="term" value="F:antiporter activity"/>
    <property type="evidence" value="ECO:0007669"/>
    <property type="project" value="InterPro"/>
</dbReference>
<keyword evidence="4 7" id="KW-0812">Transmembrane</keyword>
<accession>A0A9D1LK01</accession>
<evidence type="ECO:0000256" key="2">
    <source>
        <dbReference type="ARBA" id="ARBA00022448"/>
    </source>
</evidence>
<dbReference type="GO" id="GO:0005886">
    <property type="term" value="C:plasma membrane"/>
    <property type="evidence" value="ECO:0007669"/>
    <property type="project" value="UniProtKB-SubCell"/>
</dbReference>
<feature type="transmembrane region" description="Helical" evidence="7">
    <location>
        <begin position="88"/>
        <end position="110"/>
    </location>
</feature>